<dbReference type="AlphaFoldDB" id="A0A383F531"/>
<proteinExistence type="predicted"/>
<protein>
    <submittedName>
        <fullName evidence="1">Uncharacterized protein</fullName>
    </submittedName>
</protein>
<evidence type="ECO:0000313" key="1">
    <source>
        <dbReference type="EMBL" id="SVE64091.1"/>
    </source>
</evidence>
<sequence>MAERSNEALNKLATALDLNSKTVAETVNL</sequence>
<accession>A0A383F531</accession>
<dbReference type="EMBL" id="UINC01231521">
    <property type="protein sequence ID" value="SVE64091.1"/>
    <property type="molecule type" value="Genomic_DNA"/>
</dbReference>
<gene>
    <name evidence="1" type="ORF">METZ01_LOCUS516945</name>
</gene>
<reference evidence="1" key="1">
    <citation type="submission" date="2018-05" db="EMBL/GenBank/DDBJ databases">
        <authorList>
            <person name="Lanie J.A."/>
            <person name="Ng W.-L."/>
            <person name="Kazmierczak K.M."/>
            <person name="Andrzejewski T.M."/>
            <person name="Davidsen T.M."/>
            <person name="Wayne K.J."/>
            <person name="Tettelin H."/>
            <person name="Glass J.I."/>
            <person name="Rusch D."/>
            <person name="Podicherti R."/>
            <person name="Tsui H.-C.T."/>
            <person name="Winkler M.E."/>
        </authorList>
    </citation>
    <scope>NUCLEOTIDE SEQUENCE</scope>
</reference>
<name>A0A383F531_9ZZZZ</name>
<organism evidence="1">
    <name type="scientific">marine metagenome</name>
    <dbReference type="NCBI Taxonomy" id="408172"/>
    <lineage>
        <taxon>unclassified sequences</taxon>
        <taxon>metagenomes</taxon>
        <taxon>ecological metagenomes</taxon>
    </lineage>
</organism>